<sequence length="167" mass="18705">MAELVAKERLQPSLLDRLTDYAPTEKTESREQRVMSYRQLRQSVLRDISWLLNTTAFEALEDLSVAPYVARSVVNYGIPALSGTNLSSVDAGNLERKLKQAIMDFEPRILADSLRIEILVAGDQMSQNSLSFKIEGDLWAQPLPVHLFIRSDLDLETGEVTVKEIGG</sequence>
<reference evidence="2 3" key="1">
    <citation type="submission" date="2022-07" db="EMBL/GenBank/DDBJ databases">
        <title>Methylomonas rivi sp. nov., Methylomonas rosea sp. nov., Methylomonas aureus sp. nov. and Methylomonas subterranea sp. nov., four novel methanotrophs isolated from a freshwater creek and the deep terrestrial subsurface.</title>
        <authorList>
            <person name="Abin C."/>
            <person name="Sankaranarayanan K."/>
            <person name="Garner C."/>
            <person name="Sindelar R."/>
            <person name="Kotary K."/>
            <person name="Garner R."/>
            <person name="Barclay S."/>
            <person name="Lawson P."/>
            <person name="Krumholz L."/>
        </authorList>
    </citation>
    <scope>NUCLEOTIDE SEQUENCE [LARGE SCALE GENOMIC DNA]</scope>
    <source>
        <strain evidence="2 3">SURF-2</strain>
    </source>
</reference>
<accession>A0ABT1TKR7</accession>
<proteinExistence type="predicted"/>
<evidence type="ECO:0000313" key="3">
    <source>
        <dbReference type="Proteomes" id="UP001524499"/>
    </source>
</evidence>
<dbReference type="PANTHER" id="PTHR38595">
    <property type="entry name" value="CYTOPLASMIC PROTEIN-RELATED"/>
    <property type="match status" value="1"/>
</dbReference>
<dbReference type="SUPFAM" id="SSF160719">
    <property type="entry name" value="gpW/gp25-like"/>
    <property type="match status" value="1"/>
</dbReference>
<dbReference type="RefSeq" id="WP_256603276.1">
    <property type="nucleotide sequence ID" value="NZ_JANIBJ010000028.1"/>
</dbReference>
<keyword evidence="3" id="KW-1185">Reference proteome</keyword>
<dbReference type="InterPro" id="IPR017737">
    <property type="entry name" value="TssE1-like"/>
</dbReference>
<dbReference type="EMBL" id="JANIBJ010000028">
    <property type="protein sequence ID" value="MCQ8105334.1"/>
    <property type="molecule type" value="Genomic_DNA"/>
</dbReference>
<dbReference type="InterPro" id="IPR007048">
    <property type="entry name" value="IraD/Gp25-like"/>
</dbReference>
<organism evidence="2 3">
    <name type="scientific">Methylomonas subterranea</name>
    <dbReference type="NCBI Taxonomy" id="2952225"/>
    <lineage>
        <taxon>Bacteria</taxon>
        <taxon>Pseudomonadati</taxon>
        <taxon>Pseudomonadota</taxon>
        <taxon>Gammaproteobacteria</taxon>
        <taxon>Methylococcales</taxon>
        <taxon>Methylococcaceae</taxon>
        <taxon>Methylomonas</taxon>
    </lineage>
</organism>
<dbReference type="PANTHER" id="PTHR38595:SF1">
    <property type="entry name" value="TYPE VI SECRETION SYSTEM COMPONENT TSSE1"/>
    <property type="match status" value="1"/>
</dbReference>
<evidence type="ECO:0000313" key="2">
    <source>
        <dbReference type="EMBL" id="MCQ8105334.1"/>
    </source>
</evidence>
<gene>
    <name evidence="2" type="primary">tssE</name>
    <name evidence="2" type="ORF">NP590_14560</name>
</gene>
<dbReference type="NCBIfam" id="TIGR03357">
    <property type="entry name" value="VI_zyme"/>
    <property type="match status" value="1"/>
</dbReference>
<evidence type="ECO:0000259" key="1">
    <source>
        <dbReference type="Pfam" id="PF04965"/>
    </source>
</evidence>
<dbReference type="InterPro" id="IPR053176">
    <property type="entry name" value="T6SS_TssE1-like"/>
</dbReference>
<dbReference type="Proteomes" id="UP001524499">
    <property type="component" value="Unassembled WGS sequence"/>
</dbReference>
<protein>
    <submittedName>
        <fullName evidence="2">Type VI secretion system baseplate subunit TssE</fullName>
    </submittedName>
</protein>
<name>A0ABT1TKR7_9GAMM</name>
<feature type="domain" description="IraD/Gp25-like" evidence="1">
    <location>
        <begin position="39"/>
        <end position="142"/>
    </location>
</feature>
<dbReference type="Pfam" id="PF04965">
    <property type="entry name" value="GPW_gp25"/>
    <property type="match status" value="1"/>
</dbReference>
<comment type="caution">
    <text evidence="2">The sequence shown here is derived from an EMBL/GenBank/DDBJ whole genome shotgun (WGS) entry which is preliminary data.</text>
</comment>